<reference evidence="1" key="1">
    <citation type="submission" date="2012-11" db="EMBL/GenBank/DDBJ databases">
        <title>Dependencies among metagenomic species, viruses, plasmids and units of genetic variation.</title>
        <authorList>
            <person name="Nielsen H.B."/>
            <person name="Almeida M."/>
            <person name="Juncker A.S."/>
            <person name="Rasmussen S."/>
            <person name="Li J."/>
            <person name="Sunagawa S."/>
            <person name="Plichta D."/>
            <person name="Gautier L."/>
            <person name="Le Chatelier E."/>
            <person name="Peletier E."/>
            <person name="Bonde I."/>
            <person name="Nielsen T."/>
            <person name="Manichanh C."/>
            <person name="Arumugam M."/>
            <person name="Batto J."/>
            <person name="Santos M.B.Q.D."/>
            <person name="Blom N."/>
            <person name="Borruel N."/>
            <person name="Burgdorf K.S."/>
            <person name="Boumezbeur F."/>
            <person name="Casellas F."/>
            <person name="Dore J."/>
            <person name="Guarner F."/>
            <person name="Hansen T."/>
            <person name="Hildebrand F."/>
            <person name="Kaas R.S."/>
            <person name="Kennedy S."/>
            <person name="Kristiansen K."/>
            <person name="Kultima J.R."/>
            <person name="Leonard P."/>
            <person name="Levenez F."/>
            <person name="Lund O."/>
            <person name="Moumen B."/>
            <person name="Le Paslier D."/>
            <person name="Pons N."/>
            <person name="Pedersen O."/>
            <person name="Prifti E."/>
            <person name="Qin J."/>
            <person name="Raes J."/>
            <person name="Tap J."/>
            <person name="Tims S."/>
            <person name="Ussery D.W."/>
            <person name="Yamada T."/>
            <person name="MetaHit consortium"/>
            <person name="Renault P."/>
            <person name="Sicheritz-Ponten T."/>
            <person name="Bork P."/>
            <person name="Wang J."/>
            <person name="Brunak S."/>
            <person name="Ehrlich S.D."/>
        </authorList>
    </citation>
    <scope>NUCLEOTIDE SEQUENCE [LARGE SCALE GENOMIC DNA]</scope>
</reference>
<protein>
    <submittedName>
        <fullName evidence="1">Uncharacterized protein</fullName>
    </submittedName>
</protein>
<dbReference type="Proteomes" id="UP000017980">
    <property type="component" value="Unassembled WGS sequence"/>
</dbReference>
<comment type="caution">
    <text evidence="1">The sequence shown here is derived from an EMBL/GenBank/DDBJ whole genome shotgun (WGS) entry which is preliminary data.</text>
</comment>
<evidence type="ECO:0000313" key="2">
    <source>
        <dbReference type="Proteomes" id="UP000017980"/>
    </source>
</evidence>
<gene>
    <name evidence="1" type="ORF">BN488_01711</name>
</gene>
<proteinExistence type="predicted"/>
<dbReference type="AlphaFoldDB" id="R5Y1Y5"/>
<sequence>MVDDIFNESEIVEKIKEFCTGFLDKFEISIEIPEYTKSNSIENIAFRKYKKGLKKYNFINIYNFIEILENSMHYPENCFLGFCSYIMKNNYKQEYIEILNQKEDILEIQLMISNLEENELIEVGKETSNYLVKFEVIRHFINNRTKQIENEEILLEISRIIVDFSKDENIWTEFMRYYLRFPIRWPKFFVILGQVLKDINKKEIEIILKELKIDVHSSYKILNIIKETFTQENMNNLIGDSSKIIYDRWKDCIENSKDERVSIILTDAINIVIFYIIKRMSNEEFESMCEAYKKELNEINNYWFENSVKRMSYYNKKVSILFALGFRMGLEERNRLLIMFEKSCLVREEDLNLIKINWIGQ</sequence>
<organism evidence="1 2">
    <name type="scientific">Intestinibacter bartlettii CAG:1329</name>
    <dbReference type="NCBI Taxonomy" id="1263063"/>
    <lineage>
        <taxon>Bacteria</taxon>
        <taxon>Bacillati</taxon>
        <taxon>Bacillota</taxon>
        <taxon>Clostridia</taxon>
        <taxon>Peptostreptococcales</taxon>
        <taxon>Peptostreptococcaceae</taxon>
        <taxon>Intestinibacter</taxon>
    </lineage>
</organism>
<accession>R5Y1Y5</accession>
<evidence type="ECO:0000313" key="1">
    <source>
        <dbReference type="EMBL" id="CDA10672.1"/>
    </source>
</evidence>
<name>R5Y1Y5_9FIRM</name>
<dbReference type="EMBL" id="CBBD010000043">
    <property type="protein sequence ID" value="CDA10672.1"/>
    <property type="molecule type" value="Genomic_DNA"/>
</dbReference>